<evidence type="ECO:0000313" key="4">
    <source>
        <dbReference type="Proteomes" id="UP000029554"/>
    </source>
</evidence>
<dbReference type="GO" id="GO:0016757">
    <property type="term" value="F:glycosyltransferase activity"/>
    <property type="evidence" value="ECO:0007669"/>
    <property type="project" value="InterPro"/>
</dbReference>
<dbReference type="InterPro" id="IPR001296">
    <property type="entry name" value="Glyco_trans_1"/>
</dbReference>
<dbReference type="Pfam" id="PF13439">
    <property type="entry name" value="Glyco_transf_4"/>
    <property type="match status" value="1"/>
</dbReference>
<name>A0A095STG1_9FLAO</name>
<feature type="domain" description="Glycosyl transferase family 1" evidence="1">
    <location>
        <begin position="179"/>
        <end position="344"/>
    </location>
</feature>
<dbReference type="SUPFAM" id="SSF53756">
    <property type="entry name" value="UDP-Glycosyltransferase/glycogen phosphorylase"/>
    <property type="match status" value="1"/>
</dbReference>
<accession>A0A095STG1</accession>
<dbReference type="PANTHER" id="PTHR12526">
    <property type="entry name" value="GLYCOSYLTRANSFERASE"/>
    <property type="match status" value="1"/>
</dbReference>
<dbReference type="Gene3D" id="3.40.50.2000">
    <property type="entry name" value="Glycogen Phosphorylase B"/>
    <property type="match status" value="2"/>
</dbReference>
<dbReference type="InterPro" id="IPR028098">
    <property type="entry name" value="Glyco_trans_4-like_N"/>
</dbReference>
<sequence>MIRVLNILDTINSGGVERRRLSLAKYLDKSKFELKIICTNAVGDFPKEFEKYGVEIFEIGNLKSIFDYKQHLKVIKIINEFRPHIVHGAVFEGVTMAAVGGFYKQVPIIILEETSDPQNRSWKGNLLMKLLCLTADKVVGVSPSATNYLLNKIKIDPNKVILINNGVALPKNNDDEKIKKLKDSLNIKSDEIIIGSVGRMDSDETKRFSDLIKAFAILNNNDFFVKLLLVGDGREKKNYESLVTSLSLEDKVIFTGYQSDVDSYYSIMDVFSLVSSHESFGLVLAEAMLHKIPIVATRVGGMQYIVDDEKTGFLVNKYDVDTIAIKLKVLCEDKKMRLNFGEMGFEKAFNYYTEEHYVTNIQNLYLSLIK</sequence>
<dbReference type="Pfam" id="PF00534">
    <property type="entry name" value="Glycos_transf_1"/>
    <property type="match status" value="1"/>
</dbReference>
<reference evidence="3 4" key="1">
    <citation type="submission" date="2014-09" db="EMBL/GenBank/DDBJ databases">
        <title>Whole Genome Shotgun of Flavobacterium aquatile LMG 4008.</title>
        <authorList>
            <person name="Gale A.N."/>
            <person name="Pipes S.E."/>
            <person name="Newman J.D."/>
        </authorList>
    </citation>
    <scope>NUCLEOTIDE SEQUENCE [LARGE SCALE GENOMIC DNA]</scope>
    <source>
        <strain evidence="3 4">LMG 4008</strain>
    </source>
</reference>
<dbReference type="PANTHER" id="PTHR12526:SF630">
    <property type="entry name" value="GLYCOSYLTRANSFERASE"/>
    <property type="match status" value="1"/>
</dbReference>
<evidence type="ECO:0000259" key="1">
    <source>
        <dbReference type="Pfam" id="PF00534"/>
    </source>
</evidence>
<protein>
    <recommendedName>
        <fullName evidence="5">Glycosyl transferase family 1</fullName>
    </recommendedName>
</protein>
<dbReference type="eggNOG" id="COG0438">
    <property type="taxonomic scope" value="Bacteria"/>
</dbReference>
<comment type="caution">
    <text evidence="3">The sequence shown here is derived from an EMBL/GenBank/DDBJ whole genome shotgun (WGS) entry which is preliminary data.</text>
</comment>
<evidence type="ECO:0000259" key="2">
    <source>
        <dbReference type="Pfam" id="PF13439"/>
    </source>
</evidence>
<dbReference type="RefSeq" id="WP_035126937.1">
    <property type="nucleotide sequence ID" value="NZ_JRHH01000004.1"/>
</dbReference>
<feature type="domain" description="Glycosyltransferase subfamily 4-like N-terminal" evidence="2">
    <location>
        <begin position="14"/>
        <end position="167"/>
    </location>
</feature>
<dbReference type="Proteomes" id="UP000029554">
    <property type="component" value="Unassembled WGS sequence"/>
</dbReference>
<organism evidence="3 4">
    <name type="scientific">Flavobacterium aquatile LMG 4008 = ATCC 11947</name>
    <dbReference type="NCBI Taxonomy" id="1453498"/>
    <lineage>
        <taxon>Bacteria</taxon>
        <taxon>Pseudomonadati</taxon>
        <taxon>Bacteroidota</taxon>
        <taxon>Flavobacteriia</taxon>
        <taxon>Flavobacteriales</taxon>
        <taxon>Flavobacteriaceae</taxon>
        <taxon>Flavobacterium</taxon>
    </lineage>
</organism>
<gene>
    <name evidence="3" type="ORF">LG45_10730</name>
</gene>
<dbReference type="EMBL" id="JRHH01000004">
    <property type="protein sequence ID" value="KGD67599.1"/>
    <property type="molecule type" value="Genomic_DNA"/>
</dbReference>
<proteinExistence type="predicted"/>
<evidence type="ECO:0000313" key="3">
    <source>
        <dbReference type="EMBL" id="KGD67599.1"/>
    </source>
</evidence>
<keyword evidence="4" id="KW-1185">Reference proteome</keyword>
<dbReference type="AlphaFoldDB" id="A0A095STG1"/>
<dbReference type="STRING" id="1453498.LG45_10730"/>
<evidence type="ECO:0008006" key="5">
    <source>
        <dbReference type="Google" id="ProtNLM"/>
    </source>
</evidence>